<evidence type="ECO:0000313" key="3">
    <source>
        <dbReference type="EMBL" id="KAK6915430.1"/>
    </source>
</evidence>
<keyword evidence="1" id="KW-0812">Transmembrane</keyword>
<proteinExistence type="predicted"/>
<dbReference type="PANTHER" id="PTHR33881">
    <property type="entry name" value="NEUROGENIC LOCUS NOTCH-LIKE PROTEIN"/>
    <property type="match status" value="1"/>
</dbReference>
<evidence type="ECO:0000256" key="1">
    <source>
        <dbReference type="SAM" id="Phobius"/>
    </source>
</evidence>
<feature type="chain" id="PRO_5042831838" description="EGF-like domain-containing protein" evidence="2">
    <location>
        <begin position="24"/>
        <end position="229"/>
    </location>
</feature>
<keyword evidence="4" id="KW-1185">Reference proteome</keyword>
<dbReference type="PANTHER" id="PTHR33881:SF10">
    <property type="entry name" value="SLIT HOMOLOG 2 PROTEIN-LIKE"/>
    <property type="match status" value="1"/>
</dbReference>
<keyword evidence="1" id="KW-1133">Transmembrane helix</keyword>
<evidence type="ECO:0000313" key="4">
    <source>
        <dbReference type="Proteomes" id="UP001370490"/>
    </source>
</evidence>
<reference evidence="3 4" key="1">
    <citation type="submission" date="2023-12" db="EMBL/GenBank/DDBJ databases">
        <title>A high-quality genome assembly for Dillenia turbinata (Dilleniales).</title>
        <authorList>
            <person name="Chanderbali A."/>
        </authorList>
    </citation>
    <scope>NUCLEOTIDE SEQUENCE [LARGE SCALE GENOMIC DNA]</scope>
    <source>
        <strain evidence="3">LSX21</strain>
        <tissue evidence="3">Leaf</tissue>
    </source>
</reference>
<dbReference type="Proteomes" id="UP001370490">
    <property type="component" value="Unassembled WGS sequence"/>
</dbReference>
<organism evidence="3 4">
    <name type="scientific">Dillenia turbinata</name>
    <dbReference type="NCBI Taxonomy" id="194707"/>
    <lineage>
        <taxon>Eukaryota</taxon>
        <taxon>Viridiplantae</taxon>
        <taxon>Streptophyta</taxon>
        <taxon>Embryophyta</taxon>
        <taxon>Tracheophyta</taxon>
        <taxon>Spermatophyta</taxon>
        <taxon>Magnoliopsida</taxon>
        <taxon>eudicotyledons</taxon>
        <taxon>Gunneridae</taxon>
        <taxon>Pentapetalae</taxon>
        <taxon>Dilleniales</taxon>
        <taxon>Dilleniaceae</taxon>
        <taxon>Dillenia</taxon>
    </lineage>
</organism>
<protein>
    <recommendedName>
        <fullName evidence="5">EGF-like domain-containing protein</fullName>
    </recommendedName>
</protein>
<gene>
    <name evidence="3" type="ORF">RJ641_020547</name>
</gene>
<accession>A0AAN8UH63</accession>
<keyword evidence="1" id="KW-0472">Membrane</keyword>
<dbReference type="AlphaFoldDB" id="A0AAN8UH63"/>
<feature type="transmembrane region" description="Helical" evidence="1">
    <location>
        <begin position="208"/>
        <end position="227"/>
    </location>
</feature>
<keyword evidence="2" id="KW-0732">Signal</keyword>
<name>A0AAN8UH63_9MAGN</name>
<evidence type="ECO:0008006" key="5">
    <source>
        <dbReference type="Google" id="ProtNLM"/>
    </source>
</evidence>
<comment type="caution">
    <text evidence="3">The sequence shown here is derived from an EMBL/GenBank/DDBJ whole genome shotgun (WGS) entry which is preliminary data.</text>
</comment>
<dbReference type="EMBL" id="JBAMMX010000025">
    <property type="protein sequence ID" value="KAK6915430.1"/>
    <property type="molecule type" value="Genomic_DNA"/>
</dbReference>
<sequence>MASPSTATLLALLMVVLPMTALGTNSSTPFLDSLCNDVNCGKGTCQVDVGQPFGYTCQCQTGWKRTRLDSDDGLLFLPCVIPNCTMDYSCMPAPPPMPPFPYNYSAFDPCYWIYCGEGTCTKIGPYAHSCQCDSGYYNLLNISIYPCYSNCAIGSDCSKLGIKVESSSSTPSSGNDGNYGKTNSSINIYFQQEIFEVTASELRRPSSILPGMFYGITILLISMAVLLGN</sequence>
<evidence type="ECO:0000256" key="2">
    <source>
        <dbReference type="SAM" id="SignalP"/>
    </source>
</evidence>
<feature type="signal peptide" evidence="2">
    <location>
        <begin position="1"/>
        <end position="23"/>
    </location>
</feature>